<dbReference type="PROSITE" id="PS51384">
    <property type="entry name" value="FAD_FR"/>
    <property type="match status" value="1"/>
</dbReference>
<evidence type="ECO:0000256" key="13">
    <source>
        <dbReference type="SAM" id="MobiDB-lite"/>
    </source>
</evidence>
<dbReference type="AlphaFoldDB" id="A0A022Q7A7"/>
<evidence type="ECO:0008006" key="19">
    <source>
        <dbReference type="Google" id="ProtNLM"/>
    </source>
</evidence>
<dbReference type="eggNOG" id="KOG0039">
    <property type="taxonomic scope" value="Eukaryota"/>
</dbReference>
<evidence type="ECO:0000256" key="3">
    <source>
        <dbReference type="ARBA" id="ARBA00022559"/>
    </source>
</evidence>
<dbReference type="Pfam" id="PF08030">
    <property type="entry name" value="NAD_binding_6"/>
    <property type="match status" value="1"/>
</dbReference>
<evidence type="ECO:0000259" key="15">
    <source>
        <dbReference type="PROSITE" id="PS50222"/>
    </source>
</evidence>
<keyword evidence="10 14" id="KW-1133">Transmembrane helix</keyword>
<reference evidence="17 18" key="1">
    <citation type="journal article" date="2013" name="Proc. Natl. Acad. Sci. U.S.A.">
        <title>Fine-scale variation in meiotic recombination in Mimulus inferred from population shotgun sequencing.</title>
        <authorList>
            <person name="Hellsten U."/>
            <person name="Wright K.M."/>
            <person name="Jenkins J."/>
            <person name="Shu S."/>
            <person name="Yuan Y."/>
            <person name="Wessler S.R."/>
            <person name="Schmutz J."/>
            <person name="Willis J.H."/>
            <person name="Rokhsar D.S."/>
        </authorList>
    </citation>
    <scope>NUCLEOTIDE SEQUENCE [LARGE SCALE GENOMIC DNA]</scope>
    <source>
        <strain evidence="18">cv. DUN x IM62</strain>
    </source>
</reference>
<dbReference type="SUPFAM" id="SSF52343">
    <property type="entry name" value="Ferredoxin reductase-like, C-terminal NADP-linked domain"/>
    <property type="match status" value="1"/>
</dbReference>
<keyword evidence="7" id="KW-0274">FAD</keyword>
<dbReference type="Proteomes" id="UP000030748">
    <property type="component" value="Unassembled WGS sequence"/>
</dbReference>
<dbReference type="Gene3D" id="3.40.50.80">
    <property type="entry name" value="Nucleotide-binding domain of ferredoxin-NADP reductase (FNR) module"/>
    <property type="match status" value="1"/>
</dbReference>
<evidence type="ECO:0000256" key="12">
    <source>
        <dbReference type="ARBA" id="ARBA00023136"/>
    </source>
</evidence>
<evidence type="ECO:0000256" key="1">
    <source>
        <dbReference type="ARBA" id="ARBA00004141"/>
    </source>
</evidence>
<feature type="compositionally biased region" description="Polar residues" evidence="13">
    <location>
        <begin position="741"/>
        <end position="750"/>
    </location>
</feature>
<dbReference type="EMBL" id="KI632119">
    <property type="protein sequence ID" value="EYU24552.1"/>
    <property type="molecule type" value="Genomic_DNA"/>
</dbReference>
<evidence type="ECO:0000313" key="17">
    <source>
        <dbReference type="EMBL" id="EYU24552.1"/>
    </source>
</evidence>
<dbReference type="OrthoDB" id="167398at2759"/>
<dbReference type="PANTHER" id="PTHR11972">
    <property type="entry name" value="NADPH OXIDASE"/>
    <property type="match status" value="1"/>
</dbReference>
<dbReference type="PROSITE" id="PS50222">
    <property type="entry name" value="EF_HAND_2"/>
    <property type="match status" value="1"/>
</dbReference>
<dbReference type="InterPro" id="IPR000778">
    <property type="entry name" value="Cyt_b245_heavy_chain"/>
</dbReference>
<gene>
    <name evidence="17" type="ORF">MIMGU_mgv1a001077mg</name>
</gene>
<dbReference type="InterPro" id="IPR013130">
    <property type="entry name" value="Fe3_Rdtase_TM_dom"/>
</dbReference>
<comment type="similarity">
    <text evidence="2">Belongs to the RBOH (TC 5.B.1.3) family.</text>
</comment>
<dbReference type="InterPro" id="IPR017927">
    <property type="entry name" value="FAD-bd_FR_type"/>
</dbReference>
<dbReference type="InterPro" id="IPR013112">
    <property type="entry name" value="FAD-bd_8"/>
</dbReference>
<dbReference type="InterPro" id="IPR017938">
    <property type="entry name" value="Riboflavin_synthase-like_b-brl"/>
</dbReference>
<evidence type="ECO:0000313" key="18">
    <source>
        <dbReference type="Proteomes" id="UP000030748"/>
    </source>
</evidence>
<sequence length="894" mass="101211">MQSAKENCHRQLDSFTDAEFVSGGKSINTRSTVTDTSAAAAVDEHMVPENKVVAAAAAVNVQTEQLADKDGEKKYSSFPSSLARSASSRIKQVSKEVKRLATLTRRPPEKSAAARYALNGLKFISKTEGEAAWATVEQRFDELTSTTDRGLLPRSLFGECIGMSKECKEFAGVLFDALARRNNITGDSITRAELKKFWNRIADESFDSRLQTFLDMVDKDADGKITEDEVREIMCLSASANNLSNIQRQANEYARLMMEELDPGNLRYIKIENLEMLLMQGPNPLARGRGKSRNLSIMLSEKLKPTRDYPLKMWYRDFNYFLVDNWQRFWVVALWIGIMAALFAYQYVQYRKRDAFDVMGHCVCMAKGAAETLKLNMALILLPVCRNIITWLRNKTRLGVAVPFDDNLNFHKVIAVAIAIGVGVHGISHLACDFPRLLNASPEKYKLMEPYFGEQPASYWYFVKGCEGVTGIIMVVLMAISFTLASPWLRRRKEEKSSKTLMNKILNKLTGFNAFWYTHHLFIVVYSLLIVHGVKLNLSREWYRKTTWMYLAVPMMLYGGERLVRSFRSRAQAVNILQVPVYPGNVLVLHMSKPHGFKYKSGQYIFVKCAAVSPFEWHPFSITTAPDDNFLSVHIRIVGDWTRQLKTVFSKVCQQPPVDKSEGANSLQEGNNPIFFPRVLIDGPYGAPTQDYKDYDVVLLVGLGIGATPMISVVRDIINNIRSIEEEENSLEGGTRPPTPKQKTGSNSSSSHKHEFRTRKAYFYWVTREQGSFDWFKDVMNEAAEMDHKGVIEMHNHCTSVYEDGDARSALIAMLQSIYLAKNGLDVVSGTRVVSHFAKPNWRTVYKRIALNHPETTVGVFFCGAPAPVKELRQLASYFSHSTSTTFVFHKENF</sequence>
<dbReference type="Pfam" id="PF08414">
    <property type="entry name" value="NADPH_Ox"/>
    <property type="match status" value="1"/>
</dbReference>
<feature type="domain" description="FAD-binding FR-type" evidence="16">
    <location>
        <begin position="566"/>
        <end position="691"/>
    </location>
</feature>
<dbReference type="InterPro" id="IPR018247">
    <property type="entry name" value="EF_Hand_1_Ca_BS"/>
</dbReference>
<accession>A0A022Q7A7</accession>
<keyword evidence="4" id="KW-0285">Flavoprotein</keyword>
<evidence type="ECO:0000256" key="11">
    <source>
        <dbReference type="ARBA" id="ARBA00023002"/>
    </source>
</evidence>
<feature type="transmembrane region" description="Helical" evidence="14">
    <location>
        <begin position="413"/>
        <end position="431"/>
    </location>
</feature>
<dbReference type="GO" id="GO:0004601">
    <property type="term" value="F:peroxidase activity"/>
    <property type="evidence" value="ECO:0007669"/>
    <property type="project" value="UniProtKB-KW"/>
</dbReference>
<dbReference type="GO" id="GO:0005509">
    <property type="term" value="F:calcium ion binding"/>
    <property type="evidence" value="ECO:0007669"/>
    <property type="project" value="InterPro"/>
</dbReference>
<evidence type="ECO:0000256" key="14">
    <source>
        <dbReference type="SAM" id="Phobius"/>
    </source>
</evidence>
<keyword evidence="6" id="KW-0479">Metal-binding</keyword>
<dbReference type="PRINTS" id="PR00466">
    <property type="entry name" value="GP91PHOX"/>
</dbReference>
<evidence type="ECO:0000256" key="7">
    <source>
        <dbReference type="ARBA" id="ARBA00022827"/>
    </source>
</evidence>
<dbReference type="FunFam" id="3.40.50.80:FF:000007">
    <property type="entry name" value="Respiratory burst oxidase protein A"/>
    <property type="match status" value="1"/>
</dbReference>
<dbReference type="CDD" id="cd06186">
    <property type="entry name" value="NOX_Duox_like_FAD_NADP"/>
    <property type="match status" value="1"/>
</dbReference>
<dbReference type="Gene3D" id="1.10.238.10">
    <property type="entry name" value="EF-hand"/>
    <property type="match status" value="1"/>
</dbReference>
<evidence type="ECO:0000256" key="5">
    <source>
        <dbReference type="ARBA" id="ARBA00022692"/>
    </source>
</evidence>
<feature type="domain" description="EF-hand" evidence="15">
    <location>
        <begin position="205"/>
        <end position="240"/>
    </location>
</feature>
<dbReference type="GO" id="GO:0005886">
    <property type="term" value="C:plasma membrane"/>
    <property type="evidence" value="ECO:0000318"/>
    <property type="project" value="GO_Central"/>
</dbReference>
<evidence type="ECO:0000256" key="8">
    <source>
        <dbReference type="ARBA" id="ARBA00022837"/>
    </source>
</evidence>
<keyword evidence="8" id="KW-0106">Calcium</keyword>
<evidence type="ECO:0000256" key="2">
    <source>
        <dbReference type="ARBA" id="ARBA00007975"/>
    </source>
</evidence>
<organism evidence="17 18">
    <name type="scientific">Erythranthe guttata</name>
    <name type="common">Yellow monkey flower</name>
    <name type="synonym">Mimulus guttatus</name>
    <dbReference type="NCBI Taxonomy" id="4155"/>
    <lineage>
        <taxon>Eukaryota</taxon>
        <taxon>Viridiplantae</taxon>
        <taxon>Streptophyta</taxon>
        <taxon>Embryophyta</taxon>
        <taxon>Tracheophyta</taxon>
        <taxon>Spermatophyta</taxon>
        <taxon>Magnoliopsida</taxon>
        <taxon>eudicotyledons</taxon>
        <taxon>Gunneridae</taxon>
        <taxon>Pentapetalae</taxon>
        <taxon>asterids</taxon>
        <taxon>lamiids</taxon>
        <taxon>Lamiales</taxon>
        <taxon>Phrymaceae</taxon>
        <taxon>Erythranthe</taxon>
    </lineage>
</organism>
<keyword evidence="11" id="KW-0560">Oxidoreductase</keyword>
<evidence type="ECO:0000256" key="4">
    <source>
        <dbReference type="ARBA" id="ARBA00022630"/>
    </source>
</evidence>
<dbReference type="GO" id="GO:0016174">
    <property type="term" value="F:NAD(P)H oxidase H2O2-forming activity"/>
    <property type="evidence" value="ECO:0000318"/>
    <property type="project" value="GO_Central"/>
</dbReference>
<dbReference type="InterPro" id="IPR013623">
    <property type="entry name" value="NADPH_Ox"/>
</dbReference>
<dbReference type="FunFam" id="2.40.30.10:FF:000019">
    <property type="entry name" value="Respiratory burst oxidase homolog A"/>
    <property type="match status" value="1"/>
</dbReference>
<feature type="transmembrane region" description="Helical" evidence="14">
    <location>
        <begin position="329"/>
        <end position="348"/>
    </location>
</feature>
<evidence type="ECO:0000259" key="16">
    <source>
        <dbReference type="PROSITE" id="PS51384"/>
    </source>
</evidence>
<dbReference type="STRING" id="4155.A0A022Q7A7"/>
<dbReference type="InterPro" id="IPR050369">
    <property type="entry name" value="RBOH/FRE"/>
</dbReference>
<proteinExistence type="inferred from homology"/>
<dbReference type="SFLD" id="SFLDG01169">
    <property type="entry name" value="NADPH_oxidase_subgroup_(NOX)"/>
    <property type="match status" value="1"/>
</dbReference>
<keyword evidence="18" id="KW-1185">Reference proteome</keyword>
<name>A0A022Q7A7_ERYGU</name>
<dbReference type="Pfam" id="PF01794">
    <property type="entry name" value="Ferric_reduct"/>
    <property type="match status" value="1"/>
</dbReference>
<protein>
    <recommendedName>
        <fullName evidence="19">NAD(P)H oxidase (H(2)O(2)-forming)</fullName>
    </recommendedName>
</protein>
<dbReference type="KEGG" id="egt:105972338"/>
<keyword evidence="12 14" id="KW-0472">Membrane</keyword>
<dbReference type="Gene3D" id="2.40.30.10">
    <property type="entry name" value="Translation factors"/>
    <property type="match status" value="1"/>
</dbReference>
<dbReference type="SUPFAM" id="SSF47473">
    <property type="entry name" value="EF-hand"/>
    <property type="match status" value="1"/>
</dbReference>
<dbReference type="CDD" id="cd00051">
    <property type="entry name" value="EFh"/>
    <property type="match status" value="1"/>
</dbReference>
<keyword evidence="9" id="KW-0521">NADP</keyword>
<evidence type="ECO:0000256" key="10">
    <source>
        <dbReference type="ARBA" id="ARBA00022989"/>
    </source>
</evidence>
<dbReference type="Pfam" id="PF08022">
    <property type="entry name" value="FAD_binding_8"/>
    <property type="match status" value="1"/>
</dbReference>
<dbReference type="PROSITE" id="PS00018">
    <property type="entry name" value="EF_HAND_1"/>
    <property type="match status" value="1"/>
</dbReference>
<evidence type="ECO:0000256" key="6">
    <source>
        <dbReference type="ARBA" id="ARBA00022723"/>
    </source>
</evidence>
<keyword evidence="3" id="KW-0575">Peroxidase</keyword>
<dbReference type="InterPro" id="IPR011992">
    <property type="entry name" value="EF-hand-dom_pair"/>
</dbReference>
<feature type="transmembrane region" description="Helical" evidence="14">
    <location>
        <begin position="510"/>
        <end position="530"/>
    </location>
</feature>
<dbReference type="InterPro" id="IPR039261">
    <property type="entry name" value="FNR_nucleotide-bd"/>
</dbReference>
<feature type="transmembrane region" description="Helical" evidence="14">
    <location>
        <begin position="468"/>
        <end position="489"/>
    </location>
</feature>
<dbReference type="PhylomeDB" id="A0A022Q7A7"/>
<dbReference type="SUPFAM" id="SSF63380">
    <property type="entry name" value="Riboflavin synthase domain-like"/>
    <property type="match status" value="1"/>
</dbReference>
<keyword evidence="5 14" id="KW-0812">Transmembrane</keyword>
<comment type="subcellular location">
    <subcellularLocation>
        <location evidence="1">Membrane</location>
        <topology evidence="1">Multi-pass membrane protein</topology>
    </subcellularLocation>
</comment>
<dbReference type="InterPro" id="IPR002048">
    <property type="entry name" value="EF_hand_dom"/>
</dbReference>
<evidence type="ECO:0000256" key="9">
    <source>
        <dbReference type="ARBA" id="ARBA00022857"/>
    </source>
</evidence>
<feature type="region of interest" description="Disordered" evidence="13">
    <location>
        <begin position="727"/>
        <end position="753"/>
    </location>
</feature>
<dbReference type="PANTHER" id="PTHR11972:SF152">
    <property type="entry name" value="RESPIRATORY BURST OXIDASE HOMOLOG PROTEIN C"/>
    <property type="match status" value="1"/>
</dbReference>
<dbReference type="InterPro" id="IPR013121">
    <property type="entry name" value="Fe_red_NAD-bd_6"/>
</dbReference>